<dbReference type="AlphaFoldDB" id="J7L9N4"/>
<proteinExistence type="predicted"/>
<sequence>MGPRSETGYGRLGGRYVEVTWIGRMKRPILGTAHLDGVHMTVDVHS</sequence>
<evidence type="ECO:0000313" key="2">
    <source>
        <dbReference type="Proteomes" id="UP000003779"/>
    </source>
</evidence>
<dbReference type="Proteomes" id="UP000003779">
    <property type="component" value="Chromosome"/>
</dbReference>
<dbReference type="KEGG" id="nal:B005_0058"/>
<reference evidence="1 2" key="1">
    <citation type="journal article" date="2012" name="J. Bacteriol.">
        <title>Whole-Genome Sequence of Nocardiopsis alba Strain ATCC BAA-2165, Associated with Honeybees.</title>
        <authorList>
            <person name="Qiao J."/>
            <person name="Chen L."/>
            <person name="Li Y."/>
            <person name="Wang J."/>
            <person name="Zhang W."/>
            <person name="Chen S."/>
        </authorList>
    </citation>
    <scope>NUCLEOTIDE SEQUENCE [LARGE SCALE GENOMIC DNA]</scope>
    <source>
        <strain evidence="2">ATCC BAA-2165 / BE74</strain>
    </source>
</reference>
<gene>
    <name evidence="1" type="ordered locus">B005_0058</name>
</gene>
<accession>J7L9N4</accession>
<organism evidence="1 2">
    <name type="scientific">Nocardiopsis alba (strain ATCC BAA-2165 / BE74)</name>
    <dbReference type="NCBI Taxonomy" id="1205910"/>
    <lineage>
        <taxon>Bacteria</taxon>
        <taxon>Bacillati</taxon>
        <taxon>Actinomycetota</taxon>
        <taxon>Actinomycetes</taxon>
        <taxon>Streptosporangiales</taxon>
        <taxon>Nocardiopsidaceae</taxon>
        <taxon>Nocardiopsis</taxon>
    </lineage>
</organism>
<dbReference type="HOGENOM" id="CLU_3186405_0_0_11"/>
<evidence type="ECO:0000313" key="1">
    <source>
        <dbReference type="EMBL" id="AFR08115.1"/>
    </source>
</evidence>
<reference evidence="2" key="2">
    <citation type="submission" date="2012-08" db="EMBL/GenBank/DDBJ databases">
        <title>Whole-genome sequence of Nocardiopsis alba strain ATCC BAA-2165 associated with honeybees.</title>
        <authorList>
            <person name="Qiao J."/>
            <person name="Chen L."/>
            <person name="Li Y."/>
            <person name="Wang J."/>
            <person name="Zhang W."/>
            <person name="Chen S."/>
        </authorList>
    </citation>
    <scope>NUCLEOTIDE SEQUENCE [LARGE SCALE GENOMIC DNA]</scope>
    <source>
        <strain evidence="2">ATCC BAA-2165 / BE74</strain>
    </source>
</reference>
<dbReference type="EMBL" id="CP003788">
    <property type="protein sequence ID" value="AFR08115.1"/>
    <property type="molecule type" value="Genomic_DNA"/>
</dbReference>
<protein>
    <submittedName>
        <fullName evidence="1">Uncharacterized protein</fullName>
    </submittedName>
</protein>
<name>J7L9N4_NOCAA</name>
<dbReference type="STRING" id="1205910.B005_0058"/>